<dbReference type="EMBL" id="SSTE01016577">
    <property type="protein sequence ID" value="KAA0041462.1"/>
    <property type="molecule type" value="Genomic_DNA"/>
</dbReference>
<dbReference type="GO" id="GO:0006508">
    <property type="term" value="P:proteolysis"/>
    <property type="evidence" value="ECO:0007669"/>
    <property type="project" value="UniProtKB-KW"/>
</dbReference>
<dbReference type="AlphaFoldDB" id="A0A5A7TDG0"/>
<keyword evidence="3" id="KW-0378">Hydrolase</keyword>
<evidence type="ECO:0000256" key="2">
    <source>
        <dbReference type="ARBA" id="ARBA00022670"/>
    </source>
</evidence>
<proteinExistence type="inferred from homology"/>
<dbReference type="PANTHER" id="PTHR33018:SF31">
    <property type="entry name" value="TRANSPOSASE, PTTA_EN_SPM, PLANT"/>
    <property type="match status" value="1"/>
</dbReference>
<evidence type="ECO:0000313" key="7">
    <source>
        <dbReference type="Proteomes" id="UP000321393"/>
    </source>
</evidence>
<comment type="similarity">
    <text evidence="1">Belongs to the peptidase C48 family.</text>
</comment>
<keyword evidence="4" id="KW-0175">Coiled coil</keyword>
<dbReference type="PANTHER" id="PTHR33018">
    <property type="entry name" value="OS10G0338966 PROTEIN-RELATED"/>
    <property type="match status" value="1"/>
</dbReference>
<evidence type="ECO:0000256" key="3">
    <source>
        <dbReference type="ARBA" id="ARBA00022801"/>
    </source>
</evidence>
<keyword evidence="6" id="KW-0418">Kinase</keyword>
<dbReference type="InterPro" id="IPR004252">
    <property type="entry name" value="Probable_transposase_24"/>
</dbReference>
<organism evidence="6 7">
    <name type="scientific">Cucumis melo var. makuwa</name>
    <name type="common">Oriental melon</name>
    <dbReference type="NCBI Taxonomy" id="1194695"/>
    <lineage>
        <taxon>Eukaryota</taxon>
        <taxon>Viridiplantae</taxon>
        <taxon>Streptophyta</taxon>
        <taxon>Embryophyta</taxon>
        <taxon>Tracheophyta</taxon>
        <taxon>Spermatophyta</taxon>
        <taxon>Magnoliopsida</taxon>
        <taxon>eudicotyledons</taxon>
        <taxon>Gunneridae</taxon>
        <taxon>Pentapetalae</taxon>
        <taxon>rosids</taxon>
        <taxon>fabids</taxon>
        <taxon>Cucurbitales</taxon>
        <taxon>Cucurbitaceae</taxon>
        <taxon>Benincaseae</taxon>
        <taxon>Cucumis</taxon>
    </lineage>
</organism>
<dbReference type="GO" id="GO:0008234">
    <property type="term" value="F:cysteine-type peptidase activity"/>
    <property type="evidence" value="ECO:0007669"/>
    <property type="project" value="InterPro"/>
</dbReference>
<feature type="domain" description="Ubiquitin-like protease family profile" evidence="5">
    <location>
        <begin position="393"/>
        <end position="533"/>
    </location>
</feature>
<dbReference type="OrthoDB" id="5065855at2759"/>
<dbReference type="Pfam" id="PF02902">
    <property type="entry name" value="Peptidase_C48"/>
    <property type="match status" value="1"/>
</dbReference>
<evidence type="ECO:0000256" key="1">
    <source>
        <dbReference type="ARBA" id="ARBA00005234"/>
    </source>
</evidence>
<name>A0A5A7TDG0_CUCMM</name>
<evidence type="ECO:0000313" key="6">
    <source>
        <dbReference type="EMBL" id="KAA0041462.1"/>
    </source>
</evidence>
<dbReference type="InterPro" id="IPR003653">
    <property type="entry name" value="Peptidase_C48_C"/>
</dbReference>
<dbReference type="Pfam" id="PF03004">
    <property type="entry name" value="Transposase_24"/>
    <property type="match status" value="1"/>
</dbReference>
<evidence type="ECO:0000259" key="5">
    <source>
        <dbReference type="Pfam" id="PF02902"/>
    </source>
</evidence>
<keyword evidence="2" id="KW-0645">Protease</keyword>
<feature type="coiled-coil region" evidence="4">
    <location>
        <begin position="295"/>
        <end position="322"/>
    </location>
</feature>
<dbReference type="SUPFAM" id="SSF54001">
    <property type="entry name" value="Cysteine proteinases"/>
    <property type="match status" value="1"/>
</dbReference>
<sequence length="564" mass="64742">MDDLNEEVGVGELNATVEETPKELKRRRGPTIMFDVTRIRSLGDKKVVRYNEDGAPIGENGAKLKSFIGSATHYHVPITYMSWKSVPAELKDKIFTTVEAAFVIDPRSRKNVLQTAGISFRQFKNWLTTKYIMPHKDAPQLLQVPPEKYSFIEQNHWEEFVRSRLSETFQEKRKLQQDRRSKNKYNHRISRKGYANLKEEMEGSNEVYVDRVKMWKKARVNKQGQYDNDDIQQVVHKIDEISMNIDSSSVNRHCSNDVLTQALGTKEHNGRVRGVGGYVTPITYFHSVKKTSKDEANILVENEELRRRVSELEAQIRSNLSTPLSAHGSCSRPIEWDLIKMPTEKEVICESTSTLPLALKSILRYAEKVMEKDSSITFSLPADLFGVSRKTSVLREDIVDLCNMNEVKTFTLVTYMMYLYSSVSGSKENMQLMVSKPDQVVLAPFNPGGHWALLAINAYEDTVFYLDSLRTTSKATTRYVTDTAIAIFHSQKSINKRRKQTLWRTCPLQVGSTTYGYYVMKYMREIVNRGSIVISDSIDTRKSYSQAELDEVRVELVEFLGSYM</sequence>
<dbReference type="InterPro" id="IPR038765">
    <property type="entry name" value="Papain-like_cys_pep_sf"/>
</dbReference>
<evidence type="ECO:0000256" key="4">
    <source>
        <dbReference type="SAM" id="Coils"/>
    </source>
</evidence>
<dbReference type="Proteomes" id="UP000321393">
    <property type="component" value="Unassembled WGS sequence"/>
</dbReference>
<keyword evidence="6" id="KW-0808">Transferase</keyword>
<accession>A0A5A7TDG0</accession>
<dbReference type="Gene3D" id="3.40.395.10">
    <property type="entry name" value="Adenoviral Proteinase, Chain A"/>
    <property type="match status" value="1"/>
</dbReference>
<protein>
    <submittedName>
        <fullName evidence="6">Serine/threonine-protein kinase nek2</fullName>
    </submittedName>
</protein>
<reference evidence="6 7" key="1">
    <citation type="submission" date="2019-08" db="EMBL/GenBank/DDBJ databases">
        <title>Draft genome sequences of two oriental melons (Cucumis melo L. var makuwa).</title>
        <authorList>
            <person name="Kwon S.-Y."/>
        </authorList>
    </citation>
    <scope>NUCLEOTIDE SEQUENCE [LARGE SCALE GENOMIC DNA]</scope>
    <source>
        <strain evidence="7">cv. SW 3</strain>
        <tissue evidence="6">Leaf</tissue>
    </source>
</reference>
<gene>
    <name evidence="6" type="ORF">E6C27_scaffold6G00380</name>
</gene>
<comment type="caution">
    <text evidence="6">The sequence shown here is derived from an EMBL/GenBank/DDBJ whole genome shotgun (WGS) entry which is preliminary data.</text>
</comment>
<dbReference type="GO" id="GO:0016301">
    <property type="term" value="F:kinase activity"/>
    <property type="evidence" value="ECO:0007669"/>
    <property type="project" value="UniProtKB-KW"/>
</dbReference>